<feature type="domain" description="Mediator complex subunit Med12" evidence="13">
    <location>
        <begin position="290"/>
        <end position="353"/>
    </location>
</feature>
<evidence type="ECO:0000256" key="1">
    <source>
        <dbReference type="ARBA" id="ARBA00004123"/>
    </source>
</evidence>
<dbReference type="InterPro" id="IPR019035">
    <property type="entry name" value="Mediator_Med12"/>
</dbReference>
<evidence type="ECO:0000256" key="8">
    <source>
        <dbReference type="ARBA" id="ARBA00023163"/>
    </source>
</evidence>
<keyword evidence="9" id="KW-0539">Nucleus</keyword>
<accession>A0AAV9V0Q9</accession>
<name>A0AAV9V0Q9_9PEZI</name>
<reference evidence="14 15" key="1">
    <citation type="submission" date="2019-10" db="EMBL/GenBank/DDBJ databases">
        <authorList>
            <person name="Palmer J.M."/>
        </authorList>
    </citation>
    <scope>NUCLEOTIDE SEQUENCE [LARGE SCALE GENOMIC DNA]</scope>
    <source>
        <strain evidence="14 15">TWF696</strain>
    </source>
</reference>
<evidence type="ECO:0000313" key="15">
    <source>
        <dbReference type="Proteomes" id="UP001375240"/>
    </source>
</evidence>
<evidence type="ECO:0000256" key="7">
    <source>
        <dbReference type="ARBA" id="ARBA00023159"/>
    </source>
</evidence>
<comment type="subcellular location">
    <subcellularLocation>
        <location evidence="1">Nucleus</location>
    </subcellularLocation>
</comment>
<evidence type="ECO:0000256" key="10">
    <source>
        <dbReference type="ARBA" id="ARBA00025661"/>
    </source>
</evidence>
<comment type="caution">
    <text evidence="14">The sequence shown here is derived from an EMBL/GenBank/DDBJ whole genome shotgun (WGS) entry which is preliminary data.</text>
</comment>
<evidence type="ECO:0000256" key="9">
    <source>
        <dbReference type="ARBA" id="ARBA00023242"/>
    </source>
</evidence>
<evidence type="ECO:0000256" key="4">
    <source>
        <dbReference type="ARBA" id="ARBA00019622"/>
    </source>
</evidence>
<sequence length="1569" mass="174144">MSTVAKPRQQRGGRRPSQPLSGATPGPLVIPGSGSHASTPTSSQSNGRVSHSRQSSKSASVIDLTSPTLPTPTSRGRGRSGSVVKSSAASPSILRSAAQESFPPTMPPKGPLDVSNSRRKARYAFPFPTTAQQQQNGMVPFLVSFSSQSVDLRVIPQPNRRPKRSTRQKVVVPPPTTTQLQAKDKLKSYNIEPPTAMHSYPFRDSSGKDLKDTKFPDFFPWKGNHAEDHVTEHAARTGFSDKMHPGEQGSAKNLLAPLIKKTVGVDVISSMFVTVLEKRLHFNKITAASTFKFPPRVTFPGQKKEMWLRDLANSTIPLRKLSRMIPLGLRGKELLEECTAKNIPLLRALWYVRCVGANELRTLKRKGAGLAVGNEAKWLREWTQGIIHYFERAMADCTKEPPPEKPAWKTRMSYVLRLTSYLYSENLLDKTLFLEWYMSLLETCSLDRLPLAMLILRAEWTHLTSSHKFCRRLVDALLSKVTQITTSGEADLYEPLLHRLSAHVTRLLLHNRQAFVNPKSWPANEKPLLACVDTTNPAVRACIENIAARNRNLDSDKPVKGGVGIVSPRKAAIDFLDNIRAPYDIEEVTDGFLSLSSDYQQTVKALCEWAVTSLRVGLQRLYFAVRLLRRISRLGVQIQPPLHEFLLATTGGRRCKKHVYLLVSELVRSKHFAAGKYMSWLISRGALMRHESVDEEQPCYIRLLAEIPVSQHHATNPQRNLRSNLLLQKGFIVSQESASLARAKEIVTTRIPGIFTTDLKTDSKPESAFTFEELGFLCTLTRNAMSELGFWVCDAIRKRQALLPAHHIHTSSMGWRASVSEAPTSVIAVGEFLLVRKLLEELEDFGVLTEVIKLVAATDNPEMLSAAADTMSSNVEVYFAIGVVTDILKSLFDRYKALQVRRTMEHRHVERYLTTALFNFAQFFGCDAGIRRSLESDLELSRTQAMMHFGVEAMAVGGLSQAVTAVLAGTMLPTPGLVREAFSPLLRGVEAAHHGSDAAQTRRYARLLARLRQVDGAGFDPLMEAWLTQTVKSSSRPTLAVAFSDLLVAGCFELKTVIDIACEVIGGARDDSGSIEAADVTELAFQTLALLLDDEDSKLGLTEQELYSLRLERKRFRATNGRLFVSIFRRAMKLCVTAADPNLERRLEDTMNNEIVLDLLRHLAFSDFDMLVAELVEPLAPRTNPLISKHLSLLIDHLLDEHDSNDVSEVDTDVQVARLLQHVNDFSVRLCRLKMRLIFEAEIAHAADTIEAARLRMAVTKAFVGAITEMGSERSAIWAELVGVLDEPCVAQIRAFTEEMVLNSSAFPDASSAFLAIDNFVGDEEGARRAGEVLARSLINAIDVTAGASPAPATAGMGLWMPPILTDRMNTVLQGLSGVGGDVTIQSDGEITHSVPPGRDGARRAYARLRSWVTLFLRIVALHRTEFRVPKTSLVEQGRMVVGLCALLENKHVQKDEFMFEMALDIACALVDEMSEESRQQLRRFLRRKYHVPQICYLLGGVEAWTMNGVTTAVSGTSEWMRGLSRGRLVDFPVKPWEQVSDPTPMAGDNDTSLSMGLFHARKVGCVNS</sequence>
<feature type="compositionally biased region" description="Polar residues" evidence="12">
    <location>
        <begin position="35"/>
        <end position="59"/>
    </location>
</feature>
<gene>
    <name evidence="14" type="primary">SRB8</name>
    <name evidence="14" type="ORF">TWF696_005372</name>
</gene>
<dbReference type="GO" id="GO:0003712">
    <property type="term" value="F:transcription coregulator activity"/>
    <property type="evidence" value="ECO:0007669"/>
    <property type="project" value="InterPro"/>
</dbReference>
<protein>
    <recommendedName>
        <fullName evidence="4">Mediator of RNA polymerase II transcription subunit 12</fullName>
    </recommendedName>
    <alternativeName>
        <fullName evidence="11">Mediator complex subunit 12</fullName>
    </alternativeName>
</protein>
<dbReference type="PANTHER" id="PTHR46567:SF1">
    <property type="entry name" value="MEDIATOR OF RNA POLYMERASE II TRANSCRIPTION SUBUNIT 12"/>
    <property type="match status" value="1"/>
</dbReference>
<dbReference type="Pfam" id="PF09497">
    <property type="entry name" value="Med12"/>
    <property type="match status" value="1"/>
</dbReference>
<dbReference type="EMBL" id="JAVHNQ010000003">
    <property type="protein sequence ID" value="KAK6353406.1"/>
    <property type="molecule type" value="Genomic_DNA"/>
</dbReference>
<dbReference type="SMART" id="SM01281">
    <property type="entry name" value="Med12"/>
    <property type="match status" value="1"/>
</dbReference>
<dbReference type="GO" id="GO:0016592">
    <property type="term" value="C:mediator complex"/>
    <property type="evidence" value="ECO:0007669"/>
    <property type="project" value="InterPro"/>
</dbReference>
<dbReference type="Proteomes" id="UP001375240">
    <property type="component" value="Unassembled WGS sequence"/>
</dbReference>
<keyword evidence="7" id="KW-0010">Activator</keyword>
<feature type="compositionally biased region" description="Low complexity" evidence="12">
    <location>
        <begin position="64"/>
        <end position="92"/>
    </location>
</feature>
<organism evidence="14 15">
    <name type="scientific">Orbilia brochopaga</name>
    <dbReference type="NCBI Taxonomy" id="3140254"/>
    <lineage>
        <taxon>Eukaryota</taxon>
        <taxon>Fungi</taxon>
        <taxon>Dikarya</taxon>
        <taxon>Ascomycota</taxon>
        <taxon>Pezizomycotina</taxon>
        <taxon>Orbiliomycetes</taxon>
        <taxon>Orbiliales</taxon>
        <taxon>Orbiliaceae</taxon>
        <taxon>Orbilia</taxon>
    </lineage>
</organism>
<evidence type="ECO:0000256" key="6">
    <source>
        <dbReference type="ARBA" id="ARBA00023015"/>
    </source>
</evidence>
<dbReference type="GO" id="GO:0006357">
    <property type="term" value="P:regulation of transcription by RNA polymerase II"/>
    <property type="evidence" value="ECO:0007669"/>
    <property type="project" value="InterPro"/>
</dbReference>
<keyword evidence="6" id="KW-0805">Transcription regulation</keyword>
<proteinExistence type="inferred from homology"/>
<evidence type="ECO:0000259" key="13">
    <source>
        <dbReference type="SMART" id="SM01281"/>
    </source>
</evidence>
<keyword evidence="8" id="KW-0804">Transcription</keyword>
<feature type="region of interest" description="Disordered" evidence="12">
    <location>
        <begin position="1"/>
        <end position="115"/>
    </location>
</feature>
<evidence type="ECO:0000256" key="2">
    <source>
        <dbReference type="ARBA" id="ARBA00010289"/>
    </source>
</evidence>
<feature type="region of interest" description="Disordered" evidence="12">
    <location>
        <begin position="153"/>
        <end position="174"/>
    </location>
</feature>
<dbReference type="PANTHER" id="PTHR46567">
    <property type="entry name" value="MEDIATOR OF RNA POLYMERASE II TRANSCRIPTION SUBUNIT 12"/>
    <property type="match status" value="1"/>
</dbReference>
<comment type="similarity">
    <text evidence="2">Belongs to the Mediator complex subunit 12 family.</text>
</comment>
<keyword evidence="5" id="KW-0678">Repressor</keyword>
<evidence type="ECO:0000256" key="11">
    <source>
        <dbReference type="ARBA" id="ARBA00032010"/>
    </source>
</evidence>
<comment type="function">
    <text evidence="10">Component of the SRB8-11 complex. The SRB8-11 complex is a regulatory module of the Mediator complex which is itself involved in regulation of basal and activated RNA polymerase II-dependent transcription. The SRB8-11 complex may be involved in the transcriptional repression of a subset of genes regulated by Mediator. It may inhibit the association of the Mediator complex with RNA polymerase II to form the holoenzyme complex.</text>
</comment>
<dbReference type="Pfam" id="PF25326">
    <property type="entry name" value="ARM_SRB8"/>
    <property type="match status" value="1"/>
</dbReference>
<evidence type="ECO:0000256" key="12">
    <source>
        <dbReference type="SAM" id="MobiDB-lite"/>
    </source>
</evidence>
<evidence type="ECO:0000313" key="14">
    <source>
        <dbReference type="EMBL" id="KAK6353406.1"/>
    </source>
</evidence>
<dbReference type="InterPro" id="IPR057344">
    <property type="entry name" value="ARM_SRB8"/>
</dbReference>
<evidence type="ECO:0000256" key="5">
    <source>
        <dbReference type="ARBA" id="ARBA00022491"/>
    </source>
</evidence>
<comment type="subunit">
    <text evidence="3">Component of the SRB8-11 complex, which itself associates with the Mediator complex.</text>
</comment>
<keyword evidence="15" id="KW-1185">Reference proteome</keyword>
<evidence type="ECO:0000256" key="3">
    <source>
        <dbReference type="ARBA" id="ARBA00011629"/>
    </source>
</evidence>